<dbReference type="Gene3D" id="2.40.30.10">
    <property type="entry name" value="Translation factors"/>
    <property type="match status" value="1"/>
</dbReference>
<reference evidence="16" key="1">
    <citation type="submission" date="2023-01" db="EMBL/GenBank/DDBJ databases">
        <title>Key to firefly adult light organ development and bioluminescence: homeobox transcription factors regulate luciferase expression and transportation to peroxisome.</title>
        <authorList>
            <person name="Fu X."/>
        </authorList>
    </citation>
    <scope>NUCLEOTIDE SEQUENCE [LARGE SCALE GENOMIC DNA]</scope>
</reference>
<evidence type="ECO:0000259" key="14">
    <source>
        <dbReference type="Pfam" id="PF20259"/>
    </source>
</evidence>
<evidence type="ECO:0000259" key="13">
    <source>
        <dbReference type="Pfam" id="PF20258"/>
    </source>
</evidence>
<evidence type="ECO:0000313" key="16">
    <source>
        <dbReference type="Proteomes" id="UP001353858"/>
    </source>
</evidence>
<gene>
    <name evidence="15" type="ORF">RN001_001209</name>
</gene>
<dbReference type="EC" id="2.8.1.14" evidence="4"/>
<sequence>MLKIKKVVVGISGGVDSAVVALMLKNKGYSVQGLFMQNWDITDETGVCKTDEDFKDANIVCDKLQIPLVRVNFVKHYWNEVFSDLLKEYESGNTPNPDVMCNRHVKFDAFYHHAREHYNADAIATGHYARTSFGPYLEQYDSTKNVRLLKAVDVKKDQTLFLCQIKQEALRRTMFPLGEYIKVNVKKIALENTLEQIAKKKESMGICFIGSRNFPNFISEYVLNKPGNFVNIDDGKIVGQHNGIHQWTLGQRTKLTGLPVAYFTAKKDINTNDIYVVQGTGHPALYTESLYTSRPHWIHSCPTELERGKIFKCEFKFQHIENYISCQICLVQQGVVIILETPRRAVTPGQFAVFYKNEECLGSAKILHAGPSHHTLNLFKVTNKSSIYKNKLFNSKIDKSNRITFENDCVSVKVSTS</sequence>
<accession>A0AAN7SQU0</accession>
<dbReference type="CDD" id="cd01998">
    <property type="entry name" value="MnmA_TRMU-like"/>
    <property type="match status" value="1"/>
</dbReference>
<dbReference type="EMBL" id="JARPUR010000001">
    <property type="protein sequence ID" value="KAK4884938.1"/>
    <property type="molecule type" value="Genomic_DNA"/>
</dbReference>
<dbReference type="Gene3D" id="2.30.30.280">
    <property type="entry name" value="Adenine nucleotide alpha hydrolases-like domains"/>
    <property type="match status" value="1"/>
</dbReference>
<dbReference type="GO" id="GO:0000049">
    <property type="term" value="F:tRNA binding"/>
    <property type="evidence" value="ECO:0007669"/>
    <property type="project" value="UniProtKB-KW"/>
</dbReference>
<evidence type="ECO:0000256" key="11">
    <source>
        <dbReference type="ARBA" id="ARBA00023157"/>
    </source>
</evidence>
<dbReference type="Gene3D" id="3.40.50.620">
    <property type="entry name" value="HUPs"/>
    <property type="match status" value="1"/>
</dbReference>
<dbReference type="PANTHER" id="PTHR11933">
    <property type="entry name" value="TRNA 5-METHYLAMINOMETHYL-2-THIOURIDYLATE -METHYLTRANSFERASE"/>
    <property type="match status" value="1"/>
</dbReference>
<comment type="function">
    <text evidence="1">Catalyzes the 2-thiolation of uridine at the wobble position (U34) of mitochondrial tRNA(Lys), tRNA(Glu) and tRNA(Gln). Required for the formation of 5-taurinomethyl-2-thiouridine (tm5s2U) of mitochondrial tRNA(Lys), tRNA(Glu), and tRNA(Gln) at the wobble position. ATP is required to activate the C2 atom of the wobble base.</text>
</comment>
<protein>
    <recommendedName>
        <fullName evidence="4">tRNA-5-taurinomethyluridine 2-sulfurtransferase</fullName>
        <ecNumber evidence="4">2.8.1.14</ecNumber>
    </recommendedName>
</protein>
<dbReference type="Pfam" id="PF20258">
    <property type="entry name" value="tRNA_Me_trans_C"/>
    <property type="match status" value="1"/>
</dbReference>
<evidence type="ECO:0000256" key="9">
    <source>
        <dbReference type="ARBA" id="ARBA00022840"/>
    </source>
</evidence>
<evidence type="ECO:0000256" key="6">
    <source>
        <dbReference type="ARBA" id="ARBA00022679"/>
    </source>
</evidence>
<dbReference type="SUPFAM" id="SSF52402">
    <property type="entry name" value="Adenine nucleotide alpha hydrolases-like"/>
    <property type="match status" value="1"/>
</dbReference>
<keyword evidence="6" id="KW-0808">Transferase</keyword>
<dbReference type="InterPro" id="IPR023382">
    <property type="entry name" value="MnmA-like_central_sf"/>
</dbReference>
<evidence type="ECO:0000256" key="1">
    <source>
        <dbReference type="ARBA" id="ARBA00003986"/>
    </source>
</evidence>
<dbReference type="GO" id="GO:0005739">
    <property type="term" value="C:mitochondrion"/>
    <property type="evidence" value="ECO:0007669"/>
    <property type="project" value="UniProtKB-SubCell"/>
</dbReference>
<dbReference type="PANTHER" id="PTHR11933:SF5">
    <property type="entry name" value="MITOCHONDRIAL TRNA-SPECIFIC 2-THIOURIDYLASE 1"/>
    <property type="match status" value="1"/>
</dbReference>
<proteinExistence type="inferred from homology"/>
<dbReference type="AlphaFoldDB" id="A0AAN7SQU0"/>
<keyword evidence="10" id="KW-0694">RNA-binding</keyword>
<keyword evidence="9" id="KW-0067">ATP-binding</keyword>
<dbReference type="FunFam" id="2.30.30.280:FF:000001">
    <property type="entry name" value="tRNA-specific 2-thiouridylase MnmA"/>
    <property type="match status" value="1"/>
</dbReference>
<evidence type="ECO:0000256" key="3">
    <source>
        <dbReference type="ARBA" id="ARBA00006191"/>
    </source>
</evidence>
<evidence type="ECO:0000256" key="7">
    <source>
        <dbReference type="ARBA" id="ARBA00022694"/>
    </source>
</evidence>
<dbReference type="FunFam" id="3.40.50.620:FF:000104">
    <property type="entry name" value="Mitochondrial tRNA-specific 2-thiouridylase 1"/>
    <property type="match status" value="1"/>
</dbReference>
<evidence type="ECO:0000256" key="10">
    <source>
        <dbReference type="ARBA" id="ARBA00022884"/>
    </source>
</evidence>
<dbReference type="InterPro" id="IPR046885">
    <property type="entry name" value="MnmA-like_C"/>
</dbReference>
<dbReference type="Proteomes" id="UP001353858">
    <property type="component" value="Unassembled WGS sequence"/>
</dbReference>
<dbReference type="InterPro" id="IPR014729">
    <property type="entry name" value="Rossmann-like_a/b/a_fold"/>
</dbReference>
<dbReference type="NCBIfam" id="TIGR00420">
    <property type="entry name" value="trmU"/>
    <property type="match status" value="1"/>
</dbReference>
<keyword evidence="11" id="KW-1015">Disulfide bond</keyword>
<keyword evidence="16" id="KW-1185">Reference proteome</keyword>
<feature type="domain" description="tRNA-specific 2-thiouridylase MnmA-like central" evidence="14">
    <location>
        <begin position="216"/>
        <end position="278"/>
    </location>
</feature>
<comment type="catalytic activity">
    <reaction evidence="12">
        <text>5-taurinomethyluridine(34) in tRNA + S-sulfanyl-L-cysteinyl-[protein] + AH2 + ATP = 5-taurinomethyl-2-thiouridine(34) in tRNA + L-cysteinyl-[protein] + A + AMP + diphosphate + H(+)</text>
        <dbReference type="Rhea" id="RHEA:47040"/>
        <dbReference type="Rhea" id="RHEA-COMP:10131"/>
        <dbReference type="Rhea" id="RHEA-COMP:11726"/>
        <dbReference type="Rhea" id="RHEA-COMP:11732"/>
        <dbReference type="Rhea" id="RHEA-COMP:11733"/>
        <dbReference type="ChEBI" id="CHEBI:13193"/>
        <dbReference type="ChEBI" id="CHEBI:15378"/>
        <dbReference type="ChEBI" id="CHEBI:17499"/>
        <dbReference type="ChEBI" id="CHEBI:29950"/>
        <dbReference type="ChEBI" id="CHEBI:30616"/>
        <dbReference type="ChEBI" id="CHEBI:33019"/>
        <dbReference type="ChEBI" id="CHEBI:61963"/>
        <dbReference type="ChEBI" id="CHEBI:87171"/>
        <dbReference type="ChEBI" id="CHEBI:87172"/>
        <dbReference type="ChEBI" id="CHEBI:456215"/>
        <dbReference type="EC" id="2.8.1.14"/>
    </reaction>
</comment>
<dbReference type="NCBIfam" id="NF001138">
    <property type="entry name" value="PRK00143.1"/>
    <property type="match status" value="1"/>
</dbReference>
<feature type="domain" description="tRNA-specific 2-thiouridylase MnmA-like C-terminal" evidence="13">
    <location>
        <begin position="288"/>
        <end position="366"/>
    </location>
</feature>
<comment type="subcellular location">
    <subcellularLocation>
        <location evidence="2">Mitochondrion</location>
    </subcellularLocation>
</comment>
<comment type="similarity">
    <text evidence="3">Belongs to the MnmA/TRMU family.</text>
</comment>
<dbReference type="Pfam" id="PF20259">
    <property type="entry name" value="tRNA_Me_trans_M"/>
    <property type="match status" value="1"/>
</dbReference>
<keyword evidence="7" id="KW-0819">tRNA processing</keyword>
<dbReference type="Pfam" id="PF03054">
    <property type="entry name" value="tRNA_Me_trans"/>
    <property type="match status" value="1"/>
</dbReference>
<evidence type="ECO:0000256" key="8">
    <source>
        <dbReference type="ARBA" id="ARBA00022741"/>
    </source>
</evidence>
<dbReference type="GO" id="GO:0005524">
    <property type="term" value="F:ATP binding"/>
    <property type="evidence" value="ECO:0007669"/>
    <property type="project" value="UniProtKB-KW"/>
</dbReference>
<dbReference type="HAMAP" id="MF_00144">
    <property type="entry name" value="tRNA_thiouridyl_MnmA"/>
    <property type="match status" value="1"/>
</dbReference>
<evidence type="ECO:0000256" key="2">
    <source>
        <dbReference type="ARBA" id="ARBA00004173"/>
    </source>
</evidence>
<evidence type="ECO:0000313" key="15">
    <source>
        <dbReference type="EMBL" id="KAK4884938.1"/>
    </source>
</evidence>
<dbReference type="InterPro" id="IPR046884">
    <property type="entry name" value="MnmA-like_central"/>
</dbReference>
<evidence type="ECO:0000256" key="5">
    <source>
        <dbReference type="ARBA" id="ARBA00022555"/>
    </source>
</evidence>
<dbReference type="GO" id="GO:0002143">
    <property type="term" value="P:tRNA wobble position uridine thiolation"/>
    <property type="evidence" value="ECO:0007669"/>
    <property type="project" value="TreeGrafter"/>
</dbReference>
<evidence type="ECO:0000256" key="12">
    <source>
        <dbReference type="ARBA" id="ARBA00049564"/>
    </source>
</evidence>
<name>A0AAN7SQU0_9COLE</name>
<evidence type="ECO:0000256" key="4">
    <source>
        <dbReference type="ARBA" id="ARBA00011953"/>
    </source>
</evidence>
<organism evidence="15 16">
    <name type="scientific">Aquatica leii</name>
    <dbReference type="NCBI Taxonomy" id="1421715"/>
    <lineage>
        <taxon>Eukaryota</taxon>
        <taxon>Metazoa</taxon>
        <taxon>Ecdysozoa</taxon>
        <taxon>Arthropoda</taxon>
        <taxon>Hexapoda</taxon>
        <taxon>Insecta</taxon>
        <taxon>Pterygota</taxon>
        <taxon>Neoptera</taxon>
        <taxon>Endopterygota</taxon>
        <taxon>Coleoptera</taxon>
        <taxon>Polyphaga</taxon>
        <taxon>Elateriformia</taxon>
        <taxon>Elateroidea</taxon>
        <taxon>Lampyridae</taxon>
        <taxon>Luciolinae</taxon>
        <taxon>Aquatica</taxon>
    </lineage>
</organism>
<keyword evidence="8" id="KW-0547">Nucleotide-binding</keyword>
<dbReference type="GO" id="GO:0061708">
    <property type="term" value="F:tRNA-5-taurinomethyluridine 2-sulfurtransferase"/>
    <property type="evidence" value="ECO:0007669"/>
    <property type="project" value="UniProtKB-EC"/>
</dbReference>
<dbReference type="InterPro" id="IPR004506">
    <property type="entry name" value="MnmA-like"/>
</dbReference>
<keyword evidence="5" id="KW-0820">tRNA-binding</keyword>
<comment type="caution">
    <text evidence="15">The sequence shown here is derived from an EMBL/GenBank/DDBJ whole genome shotgun (WGS) entry which is preliminary data.</text>
</comment>